<sequence length="264" mass="29332">MSGGDHMKVLWVFAHPEQASLNGSLMQEGLGILEELGHEYQVSDLYAMKWKAALDRDDYTRDTEGRFSVSRASQQAFRTGTLSADIVAEQRKLEWADLFVLQFPLWWYSVPAILKGWIDRVFVKGFAYGIADPENPGRTLRYGDGPLAGKKALTILTSGSPPAALGPRGINGQLDQVLFPLLHGTLWYVGIAPLAPMCLYGADRFSDHEFASATAELRRRVEAIDDEEPIPFRRQNGGEYDADLVLRPELAPGATGISVHYHDR</sequence>
<reference evidence="4 5" key="2">
    <citation type="journal article" date="2009" name="Genome Res.">
        <title>Ortho-proteogenomics: multiple proteomes investigation through orthology and a new MS-based protocol.</title>
        <authorList>
            <person name="Gallien S."/>
            <person name="Perrodou E."/>
            <person name="Carapito C."/>
            <person name="Deshayes C."/>
            <person name="Reyrat J.M."/>
            <person name="Van Dorsselaer A."/>
            <person name="Poch O."/>
            <person name="Schaeffer C."/>
            <person name="Lecompte O."/>
        </authorList>
    </citation>
    <scope>NUCLEOTIDE SEQUENCE [LARGE SCALE GENOMIC DNA]</scope>
    <source>
        <strain evidence="5">ATCC 700084 / mc(2)155</strain>
    </source>
</reference>
<dbReference type="PANTHER" id="PTHR10204">
    <property type="entry name" value="NAD P H OXIDOREDUCTASE-RELATED"/>
    <property type="match status" value="1"/>
</dbReference>
<evidence type="ECO:0000259" key="3">
    <source>
        <dbReference type="Pfam" id="PF02525"/>
    </source>
</evidence>
<evidence type="ECO:0000313" key="4">
    <source>
        <dbReference type="EMBL" id="AFP41854.1"/>
    </source>
</evidence>
<dbReference type="KEGG" id="msg:MSMEI_5413"/>
<dbReference type="GO" id="GO:0005829">
    <property type="term" value="C:cytosol"/>
    <property type="evidence" value="ECO:0007669"/>
    <property type="project" value="TreeGrafter"/>
</dbReference>
<dbReference type="GO" id="GO:0003955">
    <property type="term" value="F:NAD(P)H dehydrogenase (quinone) activity"/>
    <property type="evidence" value="ECO:0007669"/>
    <property type="project" value="TreeGrafter"/>
</dbReference>
<accession>I7GFH2</accession>
<dbReference type="InterPro" id="IPR051545">
    <property type="entry name" value="NAD(P)H_dehydrogenase_qn"/>
</dbReference>
<comment type="similarity">
    <text evidence="1">Belongs to the NAD(P)H dehydrogenase (quinone) family.</text>
</comment>
<keyword evidence="2 4" id="KW-0560">Oxidoreductase</keyword>
<evidence type="ECO:0000256" key="1">
    <source>
        <dbReference type="ARBA" id="ARBA00006252"/>
    </source>
</evidence>
<dbReference type="SUPFAM" id="SSF52218">
    <property type="entry name" value="Flavoproteins"/>
    <property type="match status" value="1"/>
</dbReference>
<dbReference type="PANTHER" id="PTHR10204:SF34">
    <property type="entry name" value="NAD(P)H DEHYDROGENASE [QUINONE] 1 ISOFORM 1"/>
    <property type="match status" value="1"/>
</dbReference>
<dbReference type="Gene3D" id="3.40.50.360">
    <property type="match status" value="1"/>
</dbReference>
<reference evidence="4 5" key="1">
    <citation type="journal article" date="2007" name="Genome Biol.">
        <title>Interrupted coding sequences in Mycobacterium smegmatis: authentic mutations or sequencing errors?</title>
        <authorList>
            <person name="Deshayes C."/>
            <person name="Perrodou E."/>
            <person name="Gallien S."/>
            <person name="Euphrasie D."/>
            <person name="Schaeffer C."/>
            <person name="Van-Dorsselaer A."/>
            <person name="Poch O."/>
            <person name="Lecompte O."/>
            <person name="Reyrat J.M."/>
        </authorList>
    </citation>
    <scope>NUCLEOTIDE SEQUENCE [LARGE SCALE GENOMIC DNA]</scope>
    <source>
        <strain evidence="5">ATCC 700084 / mc(2)155</strain>
    </source>
</reference>
<organism evidence="4 5">
    <name type="scientific">Mycolicibacterium smegmatis (strain ATCC 700084 / mc(2)155)</name>
    <name type="common">Mycobacterium smegmatis</name>
    <dbReference type="NCBI Taxonomy" id="246196"/>
    <lineage>
        <taxon>Bacteria</taxon>
        <taxon>Bacillati</taxon>
        <taxon>Actinomycetota</taxon>
        <taxon>Actinomycetes</taxon>
        <taxon>Mycobacteriales</taxon>
        <taxon>Mycobacteriaceae</taxon>
        <taxon>Mycolicibacterium</taxon>
    </lineage>
</organism>
<dbReference type="AlphaFoldDB" id="I7GFH2"/>
<name>I7GFH2_MYCS2</name>
<dbReference type="Proteomes" id="UP000006158">
    <property type="component" value="Chromosome"/>
</dbReference>
<dbReference type="PATRIC" id="fig|246196.56.peg.5537"/>
<gene>
    <name evidence="4" type="ordered locus">MSMEI_5413</name>
</gene>
<evidence type="ECO:0000313" key="5">
    <source>
        <dbReference type="Proteomes" id="UP000006158"/>
    </source>
</evidence>
<proteinExistence type="inferred from homology"/>
<protein>
    <submittedName>
        <fullName evidence="4">NAD(P)H dehydrogenase (Quinone)</fullName>
        <ecNumber evidence="4">1.-.-.-</ecNumber>
    </submittedName>
</protein>
<feature type="domain" description="Flavodoxin-like fold" evidence="3">
    <location>
        <begin position="7"/>
        <end position="219"/>
    </location>
</feature>
<dbReference type="EMBL" id="CP001663">
    <property type="protein sequence ID" value="AFP41854.1"/>
    <property type="molecule type" value="Genomic_DNA"/>
</dbReference>
<dbReference type="Pfam" id="PF02525">
    <property type="entry name" value="Flavodoxin_2"/>
    <property type="match status" value="1"/>
</dbReference>
<dbReference type="InterPro" id="IPR029039">
    <property type="entry name" value="Flavoprotein-like_sf"/>
</dbReference>
<evidence type="ECO:0000256" key="2">
    <source>
        <dbReference type="ARBA" id="ARBA00023002"/>
    </source>
</evidence>
<dbReference type="EC" id="1.-.-.-" evidence="4"/>
<dbReference type="InterPro" id="IPR003680">
    <property type="entry name" value="Flavodoxin_fold"/>
</dbReference>